<comment type="caution">
    <text evidence="1">The sequence shown here is derived from an EMBL/GenBank/DDBJ whole genome shotgun (WGS) entry which is preliminary data.</text>
</comment>
<accession>A0A2T9Y0F7</accession>
<protein>
    <submittedName>
        <fullName evidence="1">Uncharacterized protein</fullName>
    </submittedName>
</protein>
<name>A0A2T9Y0F7_9FUNG</name>
<proteinExistence type="predicted"/>
<dbReference type="EMBL" id="MBFT01000080">
    <property type="protein sequence ID" value="PVU98432.1"/>
    <property type="molecule type" value="Genomic_DNA"/>
</dbReference>
<dbReference type="Proteomes" id="UP000245699">
    <property type="component" value="Unassembled WGS sequence"/>
</dbReference>
<evidence type="ECO:0000313" key="3">
    <source>
        <dbReference type="Proteomes" id="UP000245699"/>
    </source>
</evidence>
<dbReference type="AlphaFoldDB" id="A0A2T9Y0F7"/>
<keyword evidence="3" id="KW-1185">Reference proteome</keyword>
<evidence type="ECO:0000313" key="1">
    <source>
        <dbReference type="EMBL" id="PVU85797.1"/>
    </source>
</evidence>
<sequence>MEGLDALDFSNGLEISNLTEEEYDSLVKRIRRFLIKNICTKDQCNKSILDRTFDGKLRSMLNNYAVNENLSILLK</sequence>
<reference evidence="1 3" key="1">
    <citation type="journal article" date="2018" name="MBio">
        <title>Comparative Genomics Reveals the Core Gene Toolbox for the Fungus-Insect Symbiosis.</title>
        <authorList>
            <person name="Wang Y."/>
            <person name="Stata M."/>
            <person name="Wang W."/>
            <person name="Stajich J.E."/>
            <person name="White M.M."/>
            <person name="Moncalvo J.M."/>
        </authorList>
    </citation>
    <scope>NUCLEOTIDE SEQUENCE [LARGE SCALE GENOMIC DNA]</scope>
    <source>
        <strain evidence="1 3">AUS-77-4</strain>
    </source>
</reference>
<organism evidence="1 3">
    <name type="scientific">Furculomyces boomerangus</name>
    <dbReference type="NCBI Taxonomy" id="61424"/>
    <lineage>
        <taxon>Eukaryota</taxon>
        <taxon>Fungi</taxon>
        <taxon>Fungi incertae sedis</taxon>
        <taxon>Zoopagomycota</taxon>
        <taxon>Kickxellomycotina</taxon>
        <taxon>Harpellomycetes</taxon>
        <taxon>Harpellales</taxon>
        <taxon>Harpellaceae</taxon>
        <taxon>Furculomyces</taxon>
    </lineage>
</organism>
<gene>
    <name evidence="2" type="ORF">BB559_001558</name>
    <name evidence="1" type="ORF">BB559_006816</name>
</gene>
<dbReference type="EMBL" id="MBFT01001027">
    <property type="protein sequence ID" value="PVU85797.1"/>
    <property type="molecule type" value="Genomic_DNA"/>
</dbReference>
<evidence type="ECO:0000313" key="2">
    <source>
        <dbReference type="EMBL" id="PVU98432.1"/>
    </source>
</evidence>